<accession>A0A7J0BZQ2</accession>
<protein>
    <submittedName>
        <fullName evidence="2">Uncharacterized protein</fullName>
    </submittedName>
</protein>
<name>A0A7J0BZQ2_9ACTN</name>
<evidence type="ECO:0000313" key="3">
    <source>
        <dbReference type="Proteomes" id="UP000498980"/>
    </source>
</evidence>
<dbReference type="Proteomes" id="UP000498980">
    <property type="component" value="Unassembled WGS sequence"/>
</dbReference>
<sequence length="159" mass="18299">MLIRRSLTDGERAYYLTHTPAGTRLAERKGRRRPLRHRGVLPVREERSRLGSLPGPANPAWYRHITLAMAAAAHLTAIARRHRGKGGAGRDLIRLSVNEIRRLLSRFAHTVRHEAGHILHWSHWRRRHQYRARLSHYRTPRPPTPITAAPLLPEVSSNL</sequence>
<dbReference type="EMBL" id="BLWC01000001">
    <property type="protein sequence ID" value="GFM95227.1"/>
    <property type="molecule type" value="Genomic_DNA"/>
</dbReference>
<reference evidence="2 3" key="1">
    <citation type="submission" date="2020-05" db="EMBL/GenBank/DDBJ databases">
        <title>Whole genome shotgun sequence of Streptomyces fulvorobeus NBRC 15897.</title>
        <authorList>
            <person name="Komaki H."/>
            <person name="Tamura T."/>
        </authorList>
    </citation>
    <scope>NUCLEOTIDE SEQUENCE [LARGE SCALE GENOMIC DNA]</scope>
    <source>
        <strain evidence="2 3">NBRC 15897</strain>
    </source>
</reference>
<dbReference type="AlphaFoldDB" id="A0A7J0BZQ2"/>
<feature type="region of interest" description="Disordered" evidence="1">
    <location>
        <begin position="137"/>
        <end position="159"/>
    </location>
</feature>
<evidence type="ECO:0000256" key="1">
    <source>
        <dbReference type="SAM" id="MobiDB-lite"/>
    </source>
</evidence>
<proteinExistence type="predicted"/>
<organism evidence="2 3">
    <name type="scientific">Streptomyces fulvorobeus</name>
    <dbReference type="NCBI Taxonomy" id="284028"/>
    <lineage>
        <taxon>Bacteria</taxon>
        <taxon>Bacillati</taxon>
        <taxon>Actinomycetota</taxon>
        <taxon>Actinomycetes</taxon>
        <taxon>Kitasatosporales</taxon>
        <taxon>Streptomycetaceae</taxon>
        <taxon>Streptomyces</taxon>
    </lineage>
</organism>
<keyword evidence="3" id="KW-1185">Reference proteome</keyword>
<comment type="caution">
    <text evidence="2">The sequence shown here is derived from an EMBL/GenBank/DDBJ whole genome shotgun (WGS) entry which is preliminary data.</text>
</comment>
<gene>
    <name evidence="2" type="ORF">Sfulv_00380</name>
</gene>
<evidence type="ECO:0000313" key="2">
    <source>
        <dbReference type="EMBL" id="GFM95227.1"/>
    </source>
</evidence>